<feature type="transmembrane region" description="Helical" evidence="1">
    <location>
        <begin position="311"/>
        <end position="332"/>
    </location>
</feature>
<feature type="transmembrane region" description="Helical" evidence="1">
    <location>
        <begin position="68"/>
        <end position="86"/>
    </location>
</feature>
<keyword evidence="1" id="KW-1133">Transmembrane helix</keyword>
<comment type="caution">
    <text evidence="2">The sequence shown here is derived from an EMBL/GenBank/DDBJ whole genome shotgun (WGS) entry which is preliminary data.</text>
</comment>
<name>A0AAU9J0A2_9CILI</name>
<evidence type="ECO:0000313" key="3">
    <source>
        <dbReference type="Proteomes" id="UP001162131"/>
    </source>
</evidence>
<proteinExistence type="predicted"/>
<keyword evidence="1" id="KW-0472">Membrane</keyword>
<organism evidence="2 3">
    <name type="scientific">Blepharisma stoltei</name>
    <dbReference type="NCBI Taxonomy" id="1481888"/>
    <lineage>
        <taxon>Eukaryota</taxon>
        <taxon>Sar</taxon>
        <taxon>Alveolata</taxon>
        <taxon>Ciliophora</taxon>
        <taxon>Postciliodesmatophora</taxon>
        <taxon>Heterotrichea</taxon>
        <taxon>Heterotrichida</taxon>
        <taxon>Blepharismidae</taxon>
        <taxon>Blepharisma</taxon>
    </lineage>
</organism>
<evidence type="ECO:0008006" key="4">
    <source>
        <dbReference type="Google" id="ProtNLM"/>
    </source>
</evidence>
<gene>
    <name evidence="2" type="ORF">BSTOLATCC_MIC23501</name>
</gene>
<protein>
    <recommendedName>
        <fullName evidence="4">Vacuole membrane protein 1</fullName>
    </recommendedName>
</protein>
<keyword evidence="3" id="KW-1185">Reference proteome</keyword>
<keyword evidence="1" id="KW-0812">Transmembrane</keyword>
<feature type="transmembrane region" description="Helical" evidence="1">
    <location>
        <begin position="93"/>
        <end position="115"/>
    </location>
</feature>
<dbReference type="EMBL" id="CAJZBQ010000022">
    <property type="protein sequence ID" value="CAG9319293.1"/>
    <property type="molecule type" value="Genomic_DNA"/>
</dbReference>
<accession>A0AAU9J0A2</accession>
<dbReference type="Proteomes" id="UP001162131">
    <property type="component" value="Unassembled WGS sequence"/>
</dbReference>
<evidence type="ECO:0000256" key="1">
    <source>
        <dbReference type="SAM" id="Phobius"/>
    </source>
</evidence>
<evidence type="ECO:0000313" key="2">
    <source>
        <dbReference type="EMBL" id="CAG9319293.1"/>
    </source>
</evidence>
<sequence>MDIENVSIFTHPILSLKVLARVGIRYLGAALQFCYSHLFLILSVLVLGITIYMTPGPHQPYVSTAEEIFFFAAWWIMLGVASSIGLGTGLHTFVLYLGPHIAGVTLVAYACNYIPNMLPNRWTYHNFEDCPVPTQDPISIWAIIWSVQLESFLWGFGTALGELPPYFIARAARMANRKPEELEDLEKPEKNTLADKAKLFIAKHLKSHGFITVMLMASIPNPLFDLAGLMCGHFGISIWIFLGSTMIGKAIFKVHIQMIFTVFLFSQHHVEVILHFIEELVPSMKGRLSSWLEAQQKLLRSPNQGIQEKPWFAAAWEVFIILMIAFFVISILNNVVRSELAESQEAKPAEKKKKPKKE</sequence>
<feature type="transmembrane region" description="Helical" evidence="1">
    <location>
        <begin position="223"/>
        <end position="242"/>
    </location>
</feature>
<reference evidence="2" key="1">
    <citation type="submission" date="2021-09" db="EMBL/GenBank/DDBJ databases">
        <authorList>
            <consortium name="AG Swart"/>
            <person name="Singh M."/>
            <person name="Singh A."/>
            <person name="Seah K."/>
            <person name="Emmerich C."/>
        </authorList>
    </citation>
    <scope>NUCLEOTIDE SEQUENCE</scope>
    <source>
        <strain evidence="2">ATCC30299</strain>
    </source>
</reference>
<dbReference type="AlphaFoldDB" id="A0AAU9J0A2"/>
<feature type="transmembrane region" description="Helical" evidence="1">
    <location>
        <begin position="26"/>
        <end position="53"/>
    </location>
</feature>